<dbReference type="EMBL" id="JACGCI010000011">
    <property type="protein sequence ID" value="KAF6760685.1"/>
    <property type="molecule type" value="Genomic_DNA"/>
</dbReference>
<organism evidence="1 2">
    <name type="scientific">Ephemerocybe angulata</name>
    <dbReference type="NCBI Taxonomy" id="980116"/>
    <lineage>
        <taxon>Eukaryota</taxon>
        <taxon>Fungi</taxon>
        <taxon>Dikarya</taxon>
        <taxon>Basidiomycota</taxon>
        <taxon>Agaricomycotina</taxon>
        <taxon>Agaricomycetes</taxon>
        <taxon>Agaricomycetidae</taxon>
        <taxon>Agaricales</taxon>
        <taxon>Agaricineae</taxon>
        <taxon>Psathyrellaceae</taxon>
        <taxon>Ephemerocybe</taxon>
    </lineage>
</organism>
<dbReference type="AlphaFoldDB" id="A0A8H6MA44"/>
<dbReference type="Proteomes" id="UP000521943">
    <property type="component" value="Unassembled WGS sequence"/>
</dbReference>
<accession>A0A8H6MA44</accession>
<protein>
    <submittedName>
        <fullName evidence="1">Uncharacterized protein</fullName>
    </submittedName>
</protein>
<proteinExistence type="predicted"/>
<feature type="non-terminal residue" evidence="1">
    <location>
        <position position="85"/>
    </location>
</feature>
<gene>
    <name evidence="1" type="ORF">DFP72DRAFT_881238</name>
</gene>
<comment type="caution">
    <text evidence="1">The sequence shown here is derived from an EMBL/GenBank/DDBJ whole genome shotgun (WGS) entry which is preliminary data.</text>
</comment>
<sequence length="85" mass="9377">MAPSSAHYPVLLQLPSVMLCRLGASAQATDRPFKLIQRGISNLPLDEQTIPAPPLLRRPSHSQRECICISHLPSPLQRMNHTSAN</sequence>
<keyword evidence="2" id="KW-1185">Reference proteome</keyword>
<name>A0A8H6MA44_9AGAR</name>
<evidence type="ECO:0000313" key="2">
    <source>
        <dbReference type="Proteomes" id="UP000521943"/>
    </source>
</evidence>
<reference evidence="1 2" key="1">
    <citation type="submission" date="2020-07" db="EMBL/GenBank/DDBJ databases">
        <title>Comparative genomics of pyrophilous fungi reveals a link between fire events and developmental genes.</title>
        <authorList>
            <consortium name="DOE Joint Genome Institute"/>
            <person name="Steindorff A.S."/>
            <person name="Carver A."/>
            <person name="Calhoun S."/>
            <person name="Stillman K."/>
            <person name="Liu H."/>
            <person name="Lipzen A."/>
            <person name="Pangilinan J."/>
            <person name="Labutti K."/>
            <person name="Bruns T.D."/>
            <person name="Grigoriev I.V."/>
        </authorList>
    </citation>
    <scope>NUCLEOTIDE SEQUENCE [LARGE SCALE GENOMIC DNA]</scope>
    <source>
        <strain evidence="1 2">CBS 144469</strain>
    </source>
</reference>
<evidence type="ECO:0000313" key="1">
    <source>
        <dbReference type="EMBL" id="KAF6760685.1"/>
    </source>
</evidence>